<keyword evidence="1" id="KW-1185">Reference proteome</keyword>
<proteinExistence type="predicted"/>
<organism evidence="1 2">
    <name type="scientific">Danio rerio</name>
    <name type="common">Zebrafish</name>
    <name type="synonym">Brachydanio rerio</name>
    <dbReference type="NCBI Taxonomy" id="7955"/>
    <lineage>
        <taxon>Eukaryota</taxon>
        <taxon>Metazoa</taxon>
        <taxon>Chordata</taxon>
        <taxon>Craniata</taxon>
        <taxon>Vertebrata</taxon>
        <taxon>Euteleostomi</taxon>
        <taxon>Actinopterygii</taxon>
        <taxon>Neopterygii</taxon>
        <taxon>Teleostei</taxon>
        <taxon>Ostariophysi</taxon>
        <taxon>Cypriniformes</taxon>
        <taxon>Danionidae</taxon>
        <taxon>Danioninae</taxon>
        <taxon>Danio</taxon>
    </lineage>
</organism>
<dbReference type="RefSeq" id="XP_073772290.1">
    <property type="nucleotide sequence ID" value="XM_073916189.1"/>
</dbReference>
<protein>
    <submittedName>
        <fullName evidence="2">LIM domain and actin-binding protein 1 isoform X2</fullName>
    </submittedName>
</protein>
<sequence length="684" mass="77224">MPQASVSAEATAHERPENTRVQMETKHKRQVEERKDMESSSEPMSPLEKPAVPLNNLKMMFEKGNSKVHTDANGSSEDADTLKASKGTSPLKRTGSIKDRLTRYQLAVCKQASVSRSASQSEADDSVFCADSKEMAPSAGHGRILSKVPRTNIAKINGEHVNASSPGTETLLSENKEFHKFTKPFQVAVPDRCVSCQQTVYQLERLVANQQIYHKKCFRCAVCSTKLSLAAFASLHGSIYCKPHFNQLFKSKGNYDEGFGHKQHKEMWSPRTSQEEPEENSNSVSVKPVEKAEESHRGAKFTEATPIIESRSQTERPQSTSVETRKLRVAWPPPADSDGGAKVSSPAEVSKGPSRFFRAKWPPEDESPSSQQSTERAELKTLRRSTSLRERSRPFSLAPSLSSNPSKQDAQSAPKAVRRGSLEDLRSRSTAKTEDKIPDAKTKEDDSQSKIEKKEKMPTSILKHTNIEGEQQTENEAGRQVNRKEAEPQPTNKQSQIQLNQKEEELVTKKEAELQTPNKESRLQLNRNEAELQLPNKEPQTQVTKKEAELPPANKQSQLQFNRREEELVNKKEVEVQTPNKESRIQLNRKEEELQLAKQEIKVQQTKKEPEIEEHGAAEDKGRLQRKPELQFSASVEEKALRTSQDVGFWEGEEAEESLTVEEMIKRNRYYEDEDDDEEEVAIV</sequence>
<gene>
    <name evidence="2" type="primary">lima1b</name>
</gene>
<dbReference type="Proteomes" id="UP000000437">
    <property type="component" value="Chromosome 11"/>
</dbReference>
<evidence type="ECO:0000313" key="1">
    <source>
        <dbReference type="Proteomes" id="UP000000437"/>
    </source>
</evidence>
<evidence type="ECO:0000313" key="2">
    <source>
        <dbReference type="RefSeq" id="XP_073772290.1"/>
    </source>
</evidence>
<reference evidence="2" key="1">
    <citation type="submission" date="2025-08" db="UniProtKB">
        <authorList>
            <consortium name="RefSeq"/>
        </authorList>
    </citation>
    <scope>IDENTIFICATION</scope>
    <source>
        <strain evidence="2">Tuebingen</strain>
        <tissue evidence="2">Fibroblasts and whole tissue</tissue>
    </source>
</reference>
<name>A0AC58GRD1_DANRE</name>
<accession>A0AC58GRD1</accession>